<dbReference type="GO" id="GO:0009228">
    <property type="term" value="P:thiamine biosynthetic process"/>
    <property type="evidence" value="ECO:0007669"/>
    <property type="project" value="UniProtKB-KW"/>
</dbReference>
<evidence type="ECO:0000313" key="4">
    <source>
        <dbReference type="EMBL" id="TQJ04123.1"/>
    </source>
</evidence>
<dbReference type="EMBL" id="VFML01000001">
    <property type="protein sequence ID" value="TQJ04123.1"/>
    <property type="molecule type" value="Genomic_DNA"/>
</dbReference>
<gene>
    <name evidence="4" type="ORF">FB471_3904</name>
</gene>
<keyword evidence="2" id="KW-0378">Hydrolase</keyword>
<comment type="pathway">
    <text evidence="1 2">Cofactor biosynthesis; thiamine diphosphate biosynthesis.</text>
</comment>
<dbReference type="UniPathway" id="UPA00060"/>
<keyword evidence="2" id="KW-0784">Thiamine biosynthesis</keyword>
<dbReference type="GO" id="GO:0050334">
    <property type="term" value="F:thiaminase activity"/>
    <property type="evidence" value="ECO:0007669"/>
    <property type="project" value="UniProtKB-EC"/>
</dbReference>
<evidence type="ECO:0000256" key="1">
    <source>
        <dbReference type="ARBA" id="ARBA00004948"/>
    </source>
</evidence>
<comment type="caution">
    <text evidence="4">The sequence shown here is derived from an EMBL/GenBank/DDBJ whole genome shotgun (WGS) entry which is preliminary data.</text>
</comment>
<evidence type="ECO:0000313" key="5">
    <source>
        <dbReference type="Proteomes" id="UP000320876"/>
    </source>
</evidence>
<dbReference type="Pfam" id="PF03070">
    <property type="entry name" value="TENA_THI-4"/>
    <property type="match status" value="1"/>
</dbReference>
<dbReference type="EC" id="3.5.99.2" evidence="2"/>
<organism evidence="4 5">
    <name type="scientific">Amycolatopsis cihanbeyliensis</name>
    <dbReference type="NCBI Taxonomy" id="1128664"/>
    <lineage>
        <taxon>Bacteria</taxon>
        <taxon>Bacillati</taxon>
        <taxon>Actinomycetota</taxon>
        <taxon>Actinomycetes</taxon>
        <taxon>Pseudonocardiales</taxon>
        <taxon>Pseudonocardiaceae</taxon>
        <taxon>Amycolatopsis</taxon>
    </lineage>
</organism>
<reference evidence="4 5" key="1">
    <citation type="submission" date="2019-06" db="EMBL/GenBank/DDBJ databases">
        <title>Sequencing the genomes of 1000 actinobacteria strains.</title>
        <authorList>
            <person name="Klenk H.-P."/>
        </authorList>
    </citation>
    <scope>NUCLEOTIDE SEQUENCE [LARGE SCALE GENOMIC DNA]</scope>
    <source>
        <strain evidence="4 5">DSM 45679</strain>
    </source>
</reference>
<comment type="function">
    <text evidence="2">Catalyzes an amino-pyrimidine hydrolysis reaction at the C5' of the pyrimidine moiety of thiamine compounds, a reaction that is part of a thiamine salvage pathway.</text>
</comment>
<dbReference type="Gene3D" id="1.20.910.10">
    <property type="entry name" value="Heme oxygenase-like"/>
    <property type="match status" value="1"/>
</dbReference>
<name>A0A542DM02_AMYCI</name>
<dbReference type="GO" id="GO:0005829">
    <property type="term" value="C:cytosol"/>
    <property type="evidence" value="ECO:0007669"/>
    <property type="project" value="TreeGrafter"/>
</dbReference>
<keyword evidence="5" id="KW-1185">Reference proteome</keyword>
<dbReference type="InterPro" id="IPR004305">
    <property type="entry name" value="Thiaminase-2/PQQC"/>
</dbReference>
<comment type="similarity">
    <text evidence="2">Belongs to the TenA family.</text>
</comment>
<feature type="domain" description="Thiaminase-2/PQQC" evidence="3">
    <location>
        <begin position="14"/>
        <end position="218"/>
    </location>
</feature>
<comment type="catalytic activity">
    <reaction evidence="2">
        <text>4-amino-5-aminomethyl-2-methylpyrimidine + H2O = 4-amino-5-hydroxymethyl-2-methylpyrimidine + NH4(+)</text>
        <dbReference type="Rhea" id="RHEA:31799"/>
        <dbReference type="ChEBI" id="CHEBI:15377"/>
        <dbReference type="ChEBI" id="CHEBI:16892"/>
        <dbReference type="ChEBI" id="CHEBI:28938"/>
        <dbReference type="ChEBI" id="CHEBI:63416"/>
        <dbReference type="EC" id="3.5.99.2"/>
    </reaction>
</comment>
<dbReference type="Proteomes" id="UP000320876">
    <property type="component" value="Unassembled WGS sequence"/>
</dbReference>
<dbReference type="GO" id="GO:0009229">
    <property type="term" value="P:thiamine diphosphate biosynthetic process"/>
    <property type="evidence" value="ECO:0007669"/>
    <property type="project" value="UniProtKB-UniPathway"/>
</dbReference>
<dbReference type="NCBIfam" id="TIGR04306">
    <property type="entry name" value="salvage_TenA"/>
    <property type="match status" value="1"/>
</dbReference>
<comment type="catalytic activity">
    <reaction evidence="2">
        <text>thiamine + H2O = 5-(2-hydroxyethyl)-4-methylthiazole + 4-amino-5-hydroxymethyl-2-methylpyrimidine + H(+)</text>
        <dbReference type="Rhea" id="RHEA:17509"/>
        <dbReference type="ChEBI" id="CHEBI:15377"/>
        <dbReference type="ChEBI" id="CHEBI:15378"/>
        <dbReference type="ChEBI" id="CHEBI:16892"/>
        <dbReference type="ChEBI" id="CHEBI:17957"/>
        <dbReference type="ChEBI" id="CHEBI:18385"/>
        <dbReference type="EC" id="3.5.99.2"/>
    </reaction>
</comment>
<dbReference type="OrthoDB" id="34166at2"/>
<proteinExistence type="inferred from homology"/>
<dbReference type="CDD" id="cd19365">
    <property type="entry name" value="TenA_C-like"/>
    <property type="match status" value="1"/>
</dbReference>
<dbReference type="InterPro" id="IPR027574">
    <property type="entry name" value="Thiaminase_II"/>
</dbReference>
<dbReference type="InterPro" id="IPR050967">
    <property type="entry name" value="Thiamine_Salvage_TenA"/>
</dbReference>
<dbReference type="AlphaFoldDB" id="A0A542DM02"/>
<protein>
    <recommendedName>
        <fullName evidence="2">Aminopyrimidine aminohydrolase</fullName>
        <ecNumber evidence="2">3.5.99.2</ecNumber>
    </recommendedName>
</protein>
<dbReference type="SUPFAM" id="SSF48613">
    <property type="entry name" value="Heme oxygenase-like"/>
    <property type="match status" value="1"/>
</dbReference>
<sequence length="228" mass="25679">MTGFCDRAWQHTVKLQQASLTHPFNEELANGSLPADRFQFYLAQDARYLVGFGRALSVAAARTPDPADLPFFAGAAREAVVVERELHEGYFQRFGLGQTELDAIETSPTCLAYTSYLLATAQTDGYPELIAALLPCFWVYHYVGSSILRQQEGNGPENPYQAWIDTYADEDFAQSVDTCKEAVDRAAAAGDEATRERMLDRFTRASEYEWMFWDSAYRLEPWPTAGLR</sequence>
<dbReference type="InterPro" id="IPR016084">
    <property type="entry name" value="Haem_Oase-like_multi-hlx"/>
</dbReference>
<dbReference type="PANTHER" id="PTHR43198">
    <property type="entry name" value="BIFUNCTIONAL TH2 PROTEIN"/>
    <property type="match status" value="1"/>
</dbReference>
<accession>A0A542DM02</accession>
<dbReference type="PANTHER" id="PTHR43198:SF2">
    <property type="entry name" value="SI:CH1073-67J19.1-RELATED"/>
    <property type="match status" value="1"/>
</dbReference>
<evidence type="ECO:0000256" key="2">
    <source>
        <dbReference type="RuleBase" id="RU363093"/>
    </source>
</evidence>
<evidence type="ECO:0000259" key="3">
    <source>
        <dbReference type="Pfam" id="PF03070"/>
    </source>
</evidence>